<keyword evidence="8" id="KW-1185">Reference proteome</keyword>
<evidence type="ECO:0000259" key="6">
    <source>
        <dbReference type="PROSITE" id="PS50052"/>
    </source>
</evidence>
<sequence length="1101" mass="124762">MEPIKEDEENINKNERRNSGFTDVLEVLEECISDIDKSIQEVKGSCYITKNQRTIYIYNCTGIVPFIISKGSENCQLICIEKITYPEICLEINVGDVLISVEDRLFPGLTRNEAFLILDELFSFYDHISICIISPHLIPVNLSHLLNDITFLSLHHIIRTNIYFNNVPYTTKELDDEEISGEYYNHVTYDDFMFLVKNNMLLEHGEYKGHLYGTPVPRNANMIGDSRGPLPPNWEIAYSDAGERYFVDHNTGTTQWNDPRDEILPPGWEKVDDEVHGTFYVNHNTKTTQYNKPSYQQLERKDGYNNQNEYFSNNYAHNEESNNVEIYQQKEQKNLTESQGGGYGLIGTHPTKAIYTSNSVTTNIVSDPTTSISINRKHLNNYDIDKNYRNLKIDDRDNFNSSLTSQYEFTRYVSKLKGQIFETAIVKGPKGLGFTLIGNDGGSDKEEFIQIKGIIPNSPAEINGVLRPADVLVSVNKQLMLGATQEEACEIFRNIPIGETVYIEICRGYPFLIPINNKVVTENIYASSASLKQQYNYFSIATKKTNQGFGFTLGDSIGGHQIKSIIHPLQCPNLQEKDIILEIDNIKIHNLRHEEVIRILHEYPPNSIVTLLVKRLAVRHRSKTPTPGFRYGETFQKNSITTNSRSKTPGPKSNTISGRRNDRTVIGMQNNNFYNSIKNDNFNRLKQSNTTLDFTNVPTYVPINYNGDSKRIVVNLIKKHNGFGFRLYGGAEANTDLSVREIIRGEAADLDGRLKVGDKIVEIDNIPVIGYKHEKAIELIKKSFENGHIKLVVERLSENIANGILPRSVSLPLNQHNLPNSSLPYDIVLTKKDEEEFGCVIISLKERNGSYIGNVLPNTPAYRNGKIRIGDNVIAVNGIPTTNLSHLQVISLIKNSGYQVRLTIDPTGFLVIDRNAKYNDILEYAQHVKNDYDTDYHNDNNLLPIYGRQYNPIRTIDMDKFHINDERKSCSITKQTEGLYGQGTIYQKSAPLYSASGTHYNPLPSMDKVSAAESLISIRLVKGNKGFGFSIRGGWEFGKMPLFVLRIADDGPAALDGRLRLSDQIIEINGISTKEMTHKRAIELILQNPEVTLLVSRKVYT</sequence>
<reference evidence="9" key="1">
    <citation type="submission" date="2015-08" db="UniProtKB">
        <authorList>
            <consortium name="WormBaseParasite"/>
        </authorList>
    </citation>
    <scope>IDENTIFICATION</scope>
</reference>
<dbReference type="SMART" id="SM00456">
    <property type="entry name" value="WW"/>
    <property type="match status" value="2"/>
</dbReference>
<dbReference type="Gene3D" id="2.30.42.10">
    <property type="match status" value="5"/>
</dbReference>
<evidence type="ECO:0000256" key="2">
    <source>
        <dbReference type="ARBA" id="ARBA00022737"/>
    </source>
</evidence>
<evidence type="ECO:0000256" key="3">
    <source>
        <dbReference type="ARBA" id="ARBA00023136"/>
    </source>
</evidence>
<dbReference type="InterPro" id="IPR001478">
    <property type="entry name" value="PDZ"/>
</dbReference>
<dbReference type="WBParaSite" id="SSTP_0001123000.1">
    <property type="protein sequence ID" value="SSTP_0001123000.1"/>
    <property type="gene ID" value="SSTP_0001123000"/>
</dbReference>
<feature type="domain" description="PDZ" evidence="7">
    <location>
        <begin position="539"/>
        <end position="615"/>
    </location>
</feature>
<evidence type="ECO:0000256" key="1">
    <source>
        <dbReference type="ARBA" id="ARBA00004170"/>
    </source>
</evidence>
<proteinExistence type="predicted"/>
<evidence type="ECO:0000259" key="5">
    <source>
        <dbReference type="PROSITE" id="PS50020"/>
    </source>
</evidence>
<dbReference type="SUPFAM" id="SSF51045">
    <property type="entry name" value="WW domain"/>
    <property type="match status" value="2"/>
</dbReference>
<dbReference type="InterPro" id="IPR036020">
    <property type="entry name" value="WW_dom_sf"/>
</dbReference>
<feature type="domain" description="PDZ" evidence="7">
    <location>
        <begin position="826"/>
        <end position="908"/>
    </location>
</feature>
<dbReference type="CDD" id="cd06735">
    <property type="entry name" value="PDZ5_MAGI-1_3-like"/>
    <property type="match status" value="1"/>
</dbReference>
<dbReference type="PANTHER" id="PTHR10316">
    <property type="entry name" value="MEMBRANE ASSOCIATED GUANYLATE KINASE-RELATED"/>
    <property type="match status" value="1"/>
</dbReference>
<feature type="domain" description="PDZ" evidence="7">
    <location>
        <begin position="422"/>
        <end position="494"/>
    </location>
</feature>
<dbReference type="GO" id="GO:0005737">
    <property type="term" value="C:cytoplasm"/>
    <property type="evidence" value="ECO:0007669"/>
    <property type="project" value="TreeGrafter"/>
</dbReference>
<feature type="domain" description="PDZ" evidence="7">
    <location>
        <begin position="713"/>
        <end position="795"/>
    </location>
</feature>
<name>A0A0K0EP43_STRER</name>
<dbReference type="InterPro" id="IPR001202">
    <property type="entry name" value="WW_dom"/>
</dbReference>
<keyword evidence="3" id="KW-0472">Membrane</keyword>
<dbReference type="PANTHER" id="PTHR10316:SF40">
    <property type="entry name" value="LD27118P"/>
    <property type="match status" value="1"/>
</dbReference>
<feature type="domain" description="WW" evidence="5">
    <location>
        <begin position="262"/>
        <end position="295"/>
    </location>
</feature>
<dbReference type="SUPFAM" id="SSF52540">
    <property type="entry name" value="P-loop containing nucleoside triphosphate hydrolases"/>
    <property type="match status" value="1"/>
</dbReference>
<dbReference type="WBParaSite" id="TCONS_00015179.p1">
    <property type="protein sequence ID" value="TCONS_00015179.p1"/>
    <property type="gene ID" value="XLOC_010401"/>
</dbReference>
<dbReference type="PROSITE" id="PS50106">
    <property type="entry name" value="PDZ"/>
    <property type="match status" value="5"/>
</dbReference>
<dbReference type="Pfam" id="PF00397">
    <property type="entry name" value="WW"/>
    <property type="match status" value="2"/>
</dbReference>
<comment type="subcellular location">
    <subcellularLocation>
        <location evidence="1">Membrane</location>
        <topology evidence="1">Peripheral membrane protein</topology>
    </subcellularLocation>
</comment>
<feature type="domain" description="Guanylate kinase-like" evidence="6">
    <location>
        <begin position="127"/>
        <end position="214"/>
    </location>
</feature>
<dbReference type="InterPro" id="IPR027417">
    <property type="entry name" value="P-loop_NTPase"/>
</dbReference>
<dbReference type="Pfam" id="PF00625">
    <property type="entry name" value="Guanylate_kin"/>
    <property type="match status" value="1"/>
</dbReference>
<evidence type="ECO:0000256" key="4">
    <source>
        <dbReference type="SAM" id="MobiDB-lite"/>
    </source>
</evidence>
<dbReference type="Pfam" id="PF00595">
    <property type="entry name" value="PDZ"/>
    <property type="match status" value="4"/>
</dbReference>
<dbReference type="GO" id="GO:0016020">
    <property type="term" value="C:membrane"/>
    <property type="evidence" value="ECO:0007669"/>
    <property type="project" value="UniProtKB-SubCell"/>
</dbReference>
<dbReference type="CDD" id="cd00201">
    <property type="entry name" value="WW"/>
    <property type="match status" value="2"/>
</dbReference>
<dbReference type="PROSITE" id="PS01159">
    <property type="entry name" value="WW_DOMAIN_1"/>
    <property type="match status" value="2"/>
</dbReference>
<protein>
    <submittedName>
        <fullName evidence="9">Membrane associated guanylate kinase, WW and PDZ domain containing 2</fullName>
    </submittedName>
</protein>
<evidence type="ECO:0000259" key="7">
    <source>
        <dbReference type="PROSITE" id="PS50106"/>
    </source>
</evidence>
<dbReference type="InterPro" id="IPR036034">
    <property type="entry name" value="PDZ_sf"/>
</dbReference>
<dbReference type="Proteomes" id="UP000035681">
    <property type="component" value="Unplaced"/>
</dbReference>
<dbReference type="GO" id="GO:0007165">
    <property type="term" value="P:signal transduction"/>
    <property type="evidence" value="ECO:0007669"/>
    <property type="project" value="TreeGrafter"/>
</dbReference>
<dbReference type="InterPro" id="IPR008145">
    <property type="entry name" value="GK/Ca_channel_bsu"/>
</dbReference>
<dbReference type="PROSITE" id="PS50052">
    <property type="entry name" value="GUANYLATE_KINASE_2"/>
    <property type="match status" value="1"/>
</dbReference>
<dbReference type="Gene3D" id="3.30.63.10">
    <property type="entry name" value="Guanylate Kinase phosphate binding domain"/>
    <property type="match status" value="1"/>
</dbReference>
<organism evidence="9">
    <name type="scientific">Strongyloides stercoralis</name>
    <name type="common">Threadworm</name>
    <dbReference type="NCBI Taxonomy" id="6248"/>
    <lineage>
        <taxon>Eukaryota</taxon>
        <taxon>Metazoa</taxon>
        <taxon>Ecdysozoa</taxon>
        <taxon>Nematoda</taxon>
        <taxon>Chromadorea</taxon>
        <taxon>Rhabditida</taxon>
        <taxon>Tylenchina</taxon>
        <taxon>Panagrolaimomorpha</taxon>
        <taxon>Strongyloidoidea</taxon>
        <taxon>Strongyloididae</taxon>
        <taxon>Strongyloides</taxon>
    </lineage>
</organism>
<feature type="domain" description="PDZ" evidence="7">
    <location>
        <begin position="1017"/>
        <end position="1100"/>
    </location>
</feature>
<dbReference type="SMART" id="SM00228">
    <property type="entry name" value="PDZ"/>
    <property type="match status" value="5"/>
</dbReference>
<dbReference type="SUPFAM" id="SSF50156">
    <property type="entry name" value="PDZ domain-like"/>
    <property type="match status" value="5"/>
</dbReference>
<accession>A0A0K0EP43</accession>
<evidence type="ECO:0000313" key="9">
    <source>
        <dbReference type="WBParaSite" id="SSTP_0001123000.1"/>
    </source>
</evidence>
<feature type="domain" description="WW" evidence="5">
    <location>
        <begin position="228"/>
        <end position="261"/>
    </location>
</feature>
<dbReference type="AlphaFoldDB" id="A0A0K0EP43"/>
<dbReference type="InterPro" id="IPR008144">
    <property type="entry name" value="Guanylate_kin-like_dom"/>
</dbReference>
<dbReference type="STRING" id="6248.A0A0K0EP43"/>
<feature type="compositionally biased region" description="Polar residues" evidence="4">
    <location>
        <begin position="635"/>
        <end position="658"/>
    </location>
</feature>
<evidence type="ECO:0000313" key="8">
    <source>
        <dbReference type="Proteomes" id="UP000035681"/>
    </source>
</evidence>
<dbReference type="Gene3D" id="2.20.70.10">
    <property type="match status" value="2"/>
</dbReference>
<dbReference type="CDD" id="cd06734">
    <property type="entry name" value="PDZ4_MAGI-1_3-like"/>
    <property type="match status" value="1"/>
</dbReference>
<dbReference type="FunFam" id="2.30.42.10:FF:000005">
    <property type="entry name" value="Membrane associated guanylate kinase, WW and PDZ domain containing 1"/>
    <property type="match status" value="1"/>
</dbReference>
<feature type="region of interest" description="Disordered" evidence="4">
    <location>
        <begin position="624"/>
        <end position="662"/>
    </location>
</feature>
<dbReference type="PROSITE" id="PS50020">
    <property type="entry name" value="WW_DOMAIN_2"/>
    <property type="match status" value="2"/>
</dbReference>
<keyword evidence="2" id="KW-0677">Repeat</keyword>